<protein>
    <submittedName>
        <fullName evidence="2">Uncharacterized protein</fullName>
    </submittedName>
</protein>
<evidence type="ECO:0000313" key="2">
    <source>
        <dbReference type="EMBL" id="KKL03737.1"/>
    </source>
</evidence>
<evidence type="ECO:0000256" key="1">
    <source>
        <dbReference type="SAM" id="MobiDB-lite"/>
    </source>
</evidence>
<dbReference type="AlphaFoldDB" id="A0A0F9AQ58"/>
<sequence>MIQELSEPEVALEEAKDKSTPLGPRHLHWVHRDGGGHWLVRGEKKSSLCGTVRCREVVIQKSHIKF</sequence>
<accession>A0A0F9AQ58</accession>
<feature type="compositionally biased region" description="Acidic residues" evidence="1">
    <location>
        <begin position="1"/>
        <end position="12"/>
    </location>
</feature>
<feature type="region of interest" description="Disordered" evidence="1">
    <location>
        <begin position="1"/>
        <end position="26"/>
    </location>
</feature>
<comment type="caution">
    <text evidence="2">The sequence shown here is derived from an EMBL/GenBank/DDBJ whole genome shotgun (WGS) entry which is preliminary data.</text>
</comment>
<gene>
    <name evidence="2" type="ORF">LCGC14_2623120</name>
</gene>
<name>A0A0F9AQ58_9ZZZZ</name>
<dbReference type="EMBL" id="LAZR01044811">
    <property type="protein sequence ID" value="KKL03737.1"/>
    <property type="molecule type" value="Genomic_DNA"/>
</dbReference>
<organism evidence="2">
    <name type="scientific">marine sediment metagenome</name>
    <dbReference type="NCBI Taxonomy" id="412755"/>
    <lineage>
        <taxon>unclassified sequences</taxon>
        <taxon>metagenomes</taxon>
        <taxon>ecological metagenomes</taxon>
    </lineage>
</organism>
<reference evidence="2" key="1">
    <citation type="journal article" date="2015" name="Nature">
        <title>Complex archaea that bridge the gap between prokaryotes and eukaryotes.</title>
        <authorList>
            <person name="Spang A."/>
            <person name="Saw J.H."/>
            <person name="Jorgensen S.L."/>
            <person name="Zaremba-Niedzwiedzka K."/>
            <person name="Martijn J."/>
            <person name="Lind A.E."/>
            <person name="van Eijk R."/>
            <person name="Schleper C."/>
            <person name="Guy L."/>
            <person name="Ettema T.J."/>
        </authorList>
    </citation>
    <scope>NUCLEOTIDE SEQUENCE</scope>
</reference>
<proteinExistence type="predicted"/>